<evidence type="ECO:0000313" key="4">
    <source>
        <dbReference type="EMBL" id="KAK4456795.1"/>
    </source>
</evidence>
<dbReference type="InterPro" id="IPR039279">
    <property type="entry name" value="QRT3-like"/>
</dbReference>
<evidence type="ECO:0000256" key="1">
    <source>
        <dbReference type="SAM" id="MobiDB-lite"/>
    </source>
</evidence>
<dbReference type="GO" id="GO:0016829">
    <property type="term" value="F:lyase activity"/>
    <property type="evidence" value="ECO:0007669"/>
    <property type="project" value="UniProtKB-KW"/>
</dbReference>
<organism evidence="4 5">
    <name type="scientific">Cladorrhinum samala</name>
    <dbReference type="NCBI Taxonomy" id="585594"/>
    <lineage>
        <taxon>Eukaryota</taxon>
        <taxon>Fungi</taxon>
        <taxon>Dikarya</taxon>
        <taxon>Ascomycota</taxon>
        <taxon>Pezizomycotina</taxon>
        <taxon>Sordariomycetes</taxon>
        <taxon>Sordariomycetidae</taxon>
        <taxon>Sordariales</taxon>
        <taxon>Podosporaceae</taxon>
        <taxon>Cladorrhinum</taxon>
    </lineage>
</organism>
<protein>
    <submittedName>
        <fullName evidence="4">Pectin lyase fold/virulence factor</fullName>
    </submittedName>
</protein>
<dbReference type="Proteomes" id="UP001321749">
    <property type="component" value="Unassembled WGS sequence"/>
</dbReference>
<feature type="compositionally biased region" description="Basic and acidic residues" evidence="1">
    <location>
        <begin position="884"/>
        <end position="894"/>
    </location>
</feature>
<dbReference type="GO" id="GO:0004650">
    <property type="term" value="F:polygalacturonase activity"/>
    <property type="evidence" value="ECO:0007669"/>
    <property type="project" value="InterPro"/>
</dbReference>
<keyword evidence="5" id="KW-1185">Reference proteome</keyword>
<proteinExistence type="predicted"/>
<dbReference type="Pfam" id="PF12708">
    <property type="entry name" value="Pect-lyase_RHGA_epim"/>
    <property type="match status" value="2"/>
</dbReference>
<comment type="caution">
    <text evidence="4">The sequence shown here is derived from an EMBL/GenBank/DDBJ whole genome shotgun (WGS) entry which is preliminary data.</text>
</comment>
<feature type="signal peptide" evidence="2">
    <location>
        <begin position="1"/>
        <end position="22"/>
    </location>
</feature>
<dbReference type="CDD" id="cd23668">
    <property type="entry name" value="GH55_beta13glucanase-like"/>
    <property type="match status" value="1"/>
</dbReference>
<dbReference type="GO" id="GO:0008081">
    <property type="term" value="F:phosphoric diester hydrolase activity"/>
    <property type="evidence" value="ECO:0007669"/>
    <property type="project" value="InterPro"/>
</dbReference>
<dbReference type="InterPro" id="IPR012334">
    <property type="entry name" value="Pectin_lyas_fold"/>
</dbReference>
<keyword evidence="2" id="KW-0732">Signal</keyword>
<dbReference type="SUPFAM" id="SSF51126">
    <property type="entry name" value="Pectin lyase-like"/>
    <property type="match status" value="2"/>
</dbReference>
<feature type="region of interest" description="Disordered" evidence="1">
    <location>
        <begin position="865"/>
        <end position="894"/>
    </location>
</feature>
<dbReference type="PANTHER" id="PTHR33928:SF2">
    <property type="entry name" value="PECTATE LYASE SUPERFAMILY PROTEIN DOMAIN-CONTAINING PROTEIN-RELATED"/>
    <property type="match status" value="1"/>
</dbReference>
<feature type="chain" id="PRO_5043956403" evidence="2">
    <location>
        <begin position="23"/>
        <end position="1454"/>
    </location>
</feature>
<feature type="domain" description="Rhamnogalacturonase A/B/Epimerase-like pectate lyase" evidence="3">
    <location>
        <begin position="484"/>
        <end position="543"/>
    </location>
</feature>
<feature type="domain" description="Rhamnogalacturonase A/B/Epimerase-like pectate lyase" evidence="3">
    <location>
        <begin position="128"/>
        <end position="356"/>
    </location>
</feature>
<evidence type="ECO:0000313" key="5">
    <source>
        <dbReference type="Proteomes" id="UP001321749"/>
    </source>
</evidence>
<dbReference type="Gene3D" id="2.160.20.10">
    <property type="entry name" value="Single-stranded right-handed beta-helix, Pectin lyase-like"/>
    <property type="match status" value="2"/>
</dbReference>
<dbReference type="EMBL" id="MU865165">
    <property type="protein sequence ID" value="KAK4456795.1"/>
    <property type="molecule type" value="Genomic_DNA"/>
</dbReference>
<reference evidence="4" key="2">
    <citation type="submission" date="2023-06" db="EMBL/GenBank/DDBJ databases">
        <authorList>
            <consortium name="Lawrence Berkeley National Laboratory"/>
            <person name="Mondo S.J."/>
            <person name="Hensen N."/>
            <person name="Bonometti L."/>
            <person name="Westerberg I."/>
            <person name="Brannstrom I.O."/>
            <person name="Guillou S."/>
            <person name="Cros-Aarteil S."/>
            <person name="Calhoun S."/>
            <person name="Haridas S."/>
            <person name="Kuo A."/>
            <person name="Pangilinan J."/>
            <person name="Riley R."/>
            <person name="Labutti K."/>
            <person name="Andreopoulos B."/>
            <person name="Lipzen A."/>
            <person name="Chen C."/>
            <person name="Yanf M."/>
            <person name="Daum C."/>
            <person name="Ng V."/>
            <person name="Clum A."/>
            <person name="Steindorff A."/>
            <person name="Ohm R."/>
            <person name="Martin F."/>
            <person name="Silar P."/>
            <person name="Natvig D."/>
            <person name="Lalanne C."/>
            <person name="Gautier V."/>
            <person name="Ament-Velasquez S.L."/>
            <person name="Kruys A."/>
            <person name="Hutchinson M.I."/>
            <person name="Powell A.J."/>
            <person name="Barry K."/>
            <person name="Miller A.N."/>
            <person name="Grigoriev I.V."/>
            <person name="Debuchy R."/>
            <person name="Gladieux P."/>
            <person name="Thoren M.H."/>
            <person name="Johannesson H."/>
        </authorList>
    </citation>
    <scope>NUCLEOTIDE SEQUENCE</scope>
    <source>
        <strain evidence="4">PSN324</strain>
    </source>
</reference>
<accession>A0AAV9H9S3</accession>
<name>A0AAV9H9S3_9PEZI</name>
<dbReference type="InterPro" id="IPR017946">
    <property type="entry name" value="PLC-like_Pdiesterase_TIM-brl"/>
</dbReference>
<sequence length="1454" mass="162132">MYSHRVLLSLWLCLGACTPTEVEQLSLSRRIVERAQVESDRLSGARMANPARNTYWAGSKGWASLPPPFEITPEIARAATIVSDAEDVLAPATANATSVGKRAGGFWMETLARKGTVPWGDDPNYKVFRNVIDYGADPTGQKDSTDAINRAITDQKRCGEKCNGSTTKNAIVYFPSGTYKVARPLVVVFGTQMIGDATSWPLIKAATNFIGDGVMETDKYIGGSQPGPDGLSAQYYVNTANFYRQIRNFKIDITAASDKRNISCVHYQVAQATSIWNVELIAKRGGTQRGMFAENGSGGVMSDITFRGGRYGFYGGNQQFSSMRLRFEDCDTAAQILWDWGWVWKTTTVKNCDEGFRLVAPDNSVTGSVSFVDSTFTGTKKAIIMGKVSDQPGSNTTGLVLDNTLIDGTIEDVTGKQYLGPGSYKSWVIGPTYSRDGKRNFAAGETMEYTRQSSLQGDSLNGLPLKPYFERERPQYTDKGPGDFIHIKDYAKGDGSTDDTQGVQNAFNAVADGKRILYVDAGTYLIGDTVVIPKDAKIVGETWAQFAAFGQKFSDPKNPRVMLKVGNAKDIGTVEMQDLILTTKGATAGAILMEWNVQAKTQGSAALWDVHVRIGGALGTELTEKECPSSQTDPAARCQAASLMMHLTEDASGYFENMWLWTGDHNIDDADLNDAYNTMPFTSVYVARGFLIESKRATWLYGTSSEHATLYQYNFAHAQNIYTTMIQTESPYYQPTPKPPAPWKDTLRLKDVFETDPEFNCERDGEFSGCDQSWAVILQNSQNIHIGGAGTYSWFSYYIQDCIDLHACQNALWYVKDNYDNVRVQHIIGIGAKYVLVSEGKGILATDNLAVEAHPAWSQISVFDAPSKGKDPDSADVCNPEDSSYDRNDKPDRAGDYRDKIFEISGDAPWPDDTFINVVNLTPYRFKFRKDLSNQCQIRGDFGDIPAGHARQMRVQYGTKGEARVDDNADYYFDVVGTSHRFHVKATQNDKGDYYYRTVWDMNEWGLGYKEFQHPAREVAVNLVITGSEEYGYYTSMDWASSPQGWMRALYPVIKDRQLRHVVMPGSHDAGMGVWTHSWGGVRGNTQTQGLNFYEQLVAGARYFDLRVVEYRDSKQEYLAAHLIDEMSGNAMGAAGEPVQDIIDGINRFNRETPGEAVFLWVKYLNRLSNALVGHKADRRLMNIWFDKFKLIENRCKGWSAVPSMDRRNMSEFMDSNGGKGCVIIIFDADGNIEKDAPLSNPEEGIYRPFYLNRTDHWSETNNVEYLVTNQVAHYKDLRIIDEDYGRDRFLISQWLLTPMGADAAFGTPLERNALHNVNQLLYVFGVNGMTPEAYPSVIMFDYLGAMYVGDYGSWDLRDPSLRTLAIGLNLYMASQNCYVSNVKFPLLGRRVDQNLRFAGGRPKKWNGVIFANGSRFDEPPPGFSPMYPPLKPGTRFMNGSVVQPPLGAIAMDC</sequence>
<evidence type="ECO:0000256" key="2">
    <source>
        <dbReference type="SAM" id="SignalP"/>
    </source>
</evidence>
<dbReference type="SUPFAM" id="SSF51695">
    <property type="entry name" value="PLC-like phosphodiesterases"/>
    <property type="match status" value="1"/>
</dbReference>
<evidence type="ECO:0000259" key="3">
    <source>
        <dbReference type="Pfam" id="PF12708"/>
    </source>
</evidence>
<dbReference type="Gene3D" id="3.20.20.190">
    <property type="entry name" value="Phosphatidylinositol (PI) phosphodiesterase"/>
    <property type="match status" value="1"/>
</dbReference>
<dbReference type="PROSITE" id="PS50007">
    <property type="entry name" value="PIPLC_X_DOMAIN"/>
    <property type="match status" value="1"/>
</dbReference>
<reference evidence="4" key="1">
    <citation type="journal article" date="2023" name="Mol. Phylogenet. Evol.">
        <title>Genome-scale phylogeny and comparative genomics of the fungal order Sordariales.</title>
        <authorList>
            <person name="Hensen N."/>
            <person name="Bonometti L."/>
            <person name="Westerberg I."/>
            <person name="Brannstrom I.O."/>
            <person name="Guillou S."/>
            <person name="Cros-Aarteil S."/>
            <person name="Calhoun S."/>
            <person name="Haridas S."/>
            <person name="Kuo A."/>
            <person name="Mondo S."/>
            <person name="Pangilinan J."/>
            <person name="Riley R."/>
            <person name="LaButti K."/>
            <person name="Andreopoulos B."/>
            <person name="Lipzen A."/>
            <person name="Chen C."/>
            <person name="Yan M."/>
            <person name="Daum C."/>
            <person name="Ng V."/>
            <person name="Clum A."/>
            <person name="Steindorff A."/>
            <person name="Ohm R.A."/>
            <person name="Martin F."/>
            <person name="Silar P."/>
            <person name="Natvig D.O."/>
            <person name="Lalanne C."/>
            <person name="Gautier V."/>
            <person name="Ament-Velasquez S.L."/>
            <person name="Kruys A."/>
            <person name="Hutchinson M.I."/>
            <person name="Powell A.J."/>
            <person name="Barry K."/>
            <person name="Miller A.N."/>
            <person name="Grigoriev I.V."/>
            <person name="Debuchy R."/>
            <person name="Gladieux P."/>
            <person name="Hiltunen Thoren M."/>
            <person name="Johannesson H."/>
        </authorList>
    </citation>
    <scope>NUCLEOTIDE SEQUENCE</scope>
    <source>
        <strain evidence="4">PSN324</strain>
    </source>
</reference>
<dbReference type="InterPro" id="IPR024535">
    <property type="entry name" value="RHGA/B-epi-like_pectate_lyase"/>
</dbReference>
<keyword evidence="4" id="KW-0456">Lyase</keyword>
<dbReference type="InterPro" id="IPR011050">
    <property type="entry name" value="Pectin_lyase_fold/virulence"/>
</dbReference>
<dbReference type="PANTHER" id="PTHR33928">
    <property type="entry name" value="POLYGALACTURONASE QRT3"/>
    <property type="match status" value="1"/>
</dbReference>
<gene>
    <name evidence="4" type="ORF">QBC42DRAFT_321212</name>
</gene>
<dbReference type="GO" id="GO:0006629">
    <property type="term" value="P:lipid metabolic process"/>
    <property type="evidence" value="ECO:0007669"/>
    <property type="project" value="InterPro"/>
</dbReference>